<name>A0A8H3I7W7_9LECA</name>
<feature type="region of interest" description="Disordered" evidence="1">
    <location>
        <begin position="1"/>
        <end position="45"/>
    </location>
</feature>
<sequence>MSFIGTAGPGPSALPAGPGIMPNRPELNSSRSAPSTPSSTPAGFLINYPAPGDSRLLRRDVEKYPMLDGQSTSACVDSPLFNVDPAGQLSVVNAGTPMTYSTSPGMISALFAPSSNVGNVSTTWQLAAGILSWKNSLFSDGTASLCSDPTGAIQAYFLAPVPANCTAISLRQASGQHLSHSDN</sequence>
<dbReference type="Pfam" id="PF25485">
    <property type="entry name" value="DUF7908"/>
    <property type="match status" value="1"/>
</dbReference>
<evidence type="ECO:0000259" key="2">
    <source>
        <dbReference type="Pfam" id="PF25485"/>
    </source>
</evidence>
<dbReference type="AlphaFoldDB" id="A0A8H3I7W7"/>
<feature type="domain" description="DUF7908" evidence="2">
    <location>
        <begin position="43"/>
        <end position="174"/>
    </location>
</feature>
<protein>
    <recommendedName>
        <fullName evidence="2">DUF7908 domain-containing protein</fullName>
    </recommendedName>
</protein>
<dbReference type="Proteomes" id="UP000664203">
    <property type="component" value="Unassembled WGS sequence"/>
</dbReference>
<dbReference type="OrthoDB" id="3639622at2759"/>
<dbReference type="InterPro" id="IPR057230">
    <property type="entry name" value="DUF7908"/>
</dbReference>
<organism evidence="3 4">
    <name type="scientific">Alectoria fallacina</name>
    <dbReference type="NCBI Taxonomy" id="1903189"/>
    <lineage>
        <taxon>Eukaryota</taxon>
        <taxon>Fungi</taxon>
        <taxon>Dikarya</taxon>
        <taxon>Ascomycota</taxon>
        <taxon>Pezizomycotina</taxon>
        <taxon>Lecanoromycetes</taxon>
        <taxon>OSLEUM clade</taxon>
        <taxon>Lecanoromycetidae</taxon>
        <taxon>Lecanorales</taxon>
        <taxon>Lecanorineae</taxon>
        <taxon>Parmeliaceae</taxon>
        <taxon>Alectoria</taxon>
    </lineage>
</organism>
<feature type="compositionally biased region" description="Low complexity" evidence="1">
    <location>
        <begin position="9"/>
        <end position="19"/>
    </location>
</feature>
<comment type="caution">
    <text evidence="3">The sequence shown here is derived from an EMBL/GenBank/DDBJ whole genome shotgun (WGS) entry which is preliminary data.</text>
</comment>
<reference evidence="3" key="1">
    <citation type="submission" date="2021-03" db="EMBL/GenBank/DDBJ databases">
        <authorList>
            <person name="Tagirdzhanova G."/>
        </authorList>
    </citation>
    <scope>NUCLEOTIDE SEQUENCE</scope>
</reference>
<proteinExistence type="predicted"/>
<evidence type="ECO:0000313" key="4">
    <source>
        <dbReference type="Proteomes" id="UP000664203"/>
    </source>
</evidence>
<evidence type="ECO:0000313" key="3">
    <source>
        <dbReference type="EMBL" id="CAF9918202.1"/>
    </source>
</evidence>
<keyword evidence="4" id="KW-1185">Reference proteome</keyword>
<evidence type="ECO:0000256" key="1">
    <source>
        <dbReference type="SAM" id="MobiDB-lite"/>
    </source>
</evidence>
<gene>
    <name evidence="3" type="ORF">ALECFALPRED_000586</name>
</gene>
<dbReference type="EMBL" id="CAJPDR010000109">
    <property type="protein sequence ID" value="CAF9918202.1"/>
    <property type="molecule type" value="Genomic_DNA"/>
</dbReference>
<feature type="compositionally biased region" description="Low complexity" evidence="1">
    <location>
        <begin position="29"/>
        <end position="42"/>
    </location>
</feature>
<accession>A0A8H3I7W7</accession>